<reference evidence="5" key="1">
    <citation type="submission" date="2019-01" db="EMBL/GenBank/DDBJ databases">
        <title>Cytophagaceae bacterium strain CAR-16.</title>
        <authorList>
            <person name="Chen W.-M."/>
        </authorList>
    </citation>
    <scope>NUCLEOTIDE SEQUENCE [LARGE SCALE GENOMIC DNA]</scope>
    <source>
        <strain evidence="5">WWJ-16</strain>
    </source>
</reference>
<dbReference type="NCBIfam" id="TIGR04183">
    <property type="entry name" value="Por_Secre_tail"/>
    <property type="match status" value="1"/>
</dbReference>
<evidence type="ECO:0000313" key="5">
    <source>
        <dbReference type="Proteomes" id="UP000289857"/>
    </source>
</evidence>
<dbReference type="Pfam" id="PF24595">
    <property type="entry name" value="DUF7619"/>
    <property type="match status" value="1"/>
</dbReference>
<organism evidence="4 5">
    <name type="scientific">Flavobacterium stagni</name>
    <dbReference type="NCBI Taxonomy" id="2506421"/>
    <lineage>
        <taxon>Bacteria</taxon>
        <taxon>Pseudomonadati</taxon>
        <taxon>Bacteroidota</taxon>
        <taxon>Flavobacteriia</taxon>
        <taxon>Flavobacteriales</taxon>
        <taxon>Flavobacteriaceae</taxon>
        <taxon>Flavobacterium</taxon>
    </lineage>
</organism>
<protein>
    <submittedName>
        <fullName evidence="4">T9SS type A sorting domain-containing protein</fullName>
    </submittedName>
</protein>
<evidence type="ECO:0000256" key="1">
    <source>
        <dbReference type="ARBA" id="ARBA00022729"/>
    </source>
</evidence>
<evidence type="ECO:0000313" key="4">
    <source>
        <dbReference type="EMBL" id="RXR24683.1"/>
    </source>
</evidence>
<dbReference type="PROSITE" id="PS50853">
    <property type="entry name" value="FN3"/>
    <property type="match status" value="1"/>
</dbReference>
<dbReference type="Gene3D" id="2.60.40.740">
    <property type="match status" value="1"/>
</dbReference>
<dbReference type="SUPFAM" id="SSF49265">
    <property type="entry name" value="Fibronectin type III"/>
    <property type="match status" value="1"/>
</dbReference>
<comment type="caution">
    <text evidence="4">The sequence shown here is derived from an EMBL/GenBank/DDBJ whole genome shotgun (WGS) entry which is preliminary data.</text>
</comment>
<dbReference type="InterPro" id="IPR055353">
    <property type="entry name" value="DUF7619"/>
</dbReference>
<accession>A0A4Q1KEE5</accession>
<sequence length="1105" mass="119978">MKQYYAFIAFFLCFSIKGNAQIPLNPPSPYYLCDYNNDGVETFDLNTKKYEILGSLSPNEHTVTFHLTQMDAANDVGAINPIYTNTAWNLTLFVRVEEDANPSNYGLTTLVLGLNQLPTANTFTLTVCTNTPGASSCIDLTSIDNQVTGGNPILLVQYFPSLFDAEANTNQILNPSCYQSLAATPTLSPVYYSVMNVDTGCRSIGDIQLVSVFCSTCTTPTASVLSTAQDSAQIVMMSSNPNEPLYGWEVVVQPAGGPPPSQGTIYLAPNSVINLTGLQCATDYEFFVRTICEFSPYNGSNWSSVYSFTTTACGPQYGQPLSFQDCVDGSNLACFDLTLNNAPIIGTHDPSQHTITYHASASEAEAGVNPIDTNHCVGVGSSSVYVRVLKNDGSFFTSVVFFFVQSYTYDTTPHVEYSECDVDNNGIVVFNLTNLATQISSNNTLEYYTSATNAELQQNPISTPSSYSVNVQGTSLPIFVREVIPNACDQIHSFSIRTFGNCNPASTCQGANSLCGNLGIPFQNTVNVNSAGSAGCLTTTPNPTWFYMPISQSGVLNLKIEQNQNVNFAGTQIDVDYVIYGPFDDPITACSMTTTSNIVNCSYSASPIEYPTFNAIGGKYYLVMVTNFSYQQGFIRISNMGSQAVIDCSGMQFQAFLDSNANGTMDVGESPFPLGEFSYERNNDGVVHHYSNPYGNLSLYDLNMANTYDVGFTIQSNYAAQYAVNPALMSNLSITPGSGVQTYYFPVTVVQSYNDLAVSIVSLSSPRPGFMYTQRVIYSNLGNQTISSGSINYTKDALVTLINTPNGATPTANGFSYGFTNLAPFETRHFEVTAQVPAVPVVNADDVLVSSASILPVSGDVVPQNNDFTLNDLVINSYDPNDKMEAHGREIVQSQFTADDYLYYTIRFENTGTASAVNIRVEDVLEAQLDETTVTMVASSHDYSLDRVGSTLTWRFPSINLPVSVANTSIGKGFVTFKVKPRAGYEVGDSISNTAYIYFDFNPAIITNTFETLFVAPLATPENSLQNVVMYPNPTSGILTIDFGSTNLIGANVEVRSLLGAKVFEQKLTGGIQEQVDVSGLENGVYLVTIFTADQQKIHYKLIKK</sequence>
<gene>
    <name evidence="4" type="ORF">EQG61_04345</name>
</gene>
<dbReference type="EMBL" id="SBKN01000001">
    <property type="protein sequence ID" value="RXR24683.1"/>
    <property type="molecule type" value="Genomic_DNA"/>
</dbReference>
<keyword evidence="5" id="KW-1185">Reference proteome</keyword>
<dbReference type="InterPro" id="IPR026444">
    <property type="entry name" value="Secre_tail"/>
</dbReference>
<evidence type="ECO:0000256" key="2">
    <source>
        <dbReference type="SAM" id="SignalP"/>
    </source>
</evidence>
<feature type="domain" description="Fibronectin type-III" evidence="3">
    <location>
        <begin position="216"/>
        <end position="313"/>
    </location>
</feature>
<dbReference type="InterPro" id="IPR003961">
    <property type="entry name" value="FN3_dom"/>
</dbReference>
<feature type="signal peptide" evidence="2">
    <location>
        <begin position="1"/>
        <end position="20"/>
    </location>
</feature>
<feature type="chain" id="PRO_5020682666" evidence="2">
    <location>
        <begin position="21"/>
        <end position="1105"/>
    </location>
</feature>
<dbReference type="InterPro" id="IPR036116">
    <property type="entry name" value="FN3_sf"/>
</dbReference>
<dbReference type="OrthoDB" id="1110367at2"/>
<dbReference type="Proteomes" id="UP000289857">
    <property type="component" value="Unassembled WGS sequence"/>
</dbReference>
<evidence type="ECO:0000259" key="3">
    <source>
        <dbReference type="PROSITE" id="PS50853"/>
    </source>
</evidence>
<dbReference type="AlphaFoldDB" id="A0A4Q1KEE5"/>
<proteinExistence type="predicted"/>
<dbReference type="RefSeq" id="WP_129460661.1">
    <property type="nucleotide sequence ID" value="NZ_SBKN01000001.1"/>
</dbReference>
<dbReference type="Pfam" id="PF18962">
    <property type="entry name" value="Por_Secre_tail"/>
    <property type="match status" value="1"/>
</dbReference>
<keyword evidence="1 2" id="KW-0732">Signal</keyword>
<name>A0A4Q1KEE5_9FLAO</name>